<feature type="signal peptide" evidence="1">
    <location>
        <begin position="1"/>
        <end position="19"/>
    </location>
</feature>
<sequence>MRSIILLVASLAFQTPAFAEESELEQAILFGHDLGIAQISETTEFFFILSDNVSDGCWLTPERAISSAKREFLDAGYPNIVEEFPFGVIVRISANGYETSSNTCAVNVGLRIGIVDHDRRIFGHSEWHSFTEKNSFRLGSLLTGPKSDMSTRINEQLEGYVDEFIVEIQLSKNRLMEAIWENEASELGKSELLNAIPQ</sequence>
<evidence type="ECO:0000256" key="1">
    <source>
        <dbReference type="SAM" id="SignalP"/>
    </source>
</evidence>
<accession>A0A1I6FV47</accession>
<keyword evidence="1" id="KW-0732">Signal</keyword>
<proteinExistence type="predicted"/>
<dbReference type="Proteomes" id="UP000199478">
    <property type="component" value="Unassembled WGS sequence"/>
</dbReference>
<protein>
    <recommendedName>
        <fullName evidence="4">DUF4136 domain-containing protein</fullName>
    </recommendedName>
</protein>
<gene>
    <name evidence="2" type="ORF">SAMN04488005_0537</name>
</gene>
<organism evidence="2 3">
    <name type="scientific">Yoonia tamlensis</name>
    <dbReference type="NCBI Taxonomy" id="390270"/>
    <lineage>
        <taxon>Bacteria</taxon>
        <taxon>Pseudomonadati</taxon>
        <taxon>Pseudomonadota</taxon>
        <taxon>Alphaproteobacteria</taxon>
        <taxon>Rhodobacterales</taxon>
        <taxon>Paracoccaceae</taxon>
        <taxon>Yoonia</taxon>
    </lineage>
</organism>
<reference evidence="3" key="1">
    <citation type="submission" date="2016-10" db="EMBL/GenBank/DDBJ databases">
        <authorList>
            <person name="Varghese N."/>
            <person name="Submissions S."/>
        </authorList>
    </citation>
    <scope>NUCLEOTIDE SEQUENCE [LARGE SCALE GENOMIC DNA]</scope>
    <source>
        <strain evidence="3">DSM 26879</strain>
    </source>
</reference>
<dbReference type="AlphaFoldDB" id="A0A1I6FV47"/>
<evidence type="ECO:0008006" key="4">
    <source>
        <dbReference type="Google" id="ProtNLM"/>
    </source>
</evidence>
<keyword evidence="3" id="KW-1185">Reference proteome</keyword>
<evidence type="ECO:0000313" key="2">
    <source>
        <dbReference type="EMBL" id="SFR33697.1"/>
    </source>
</evidence>
<feature type="chain" id="PRO_5011613322" description="DUF4136 domain-containing protein" evidence="1">
    <location>
        <begin position="20"/>
        <end position="198"/>
    </location>
</feature>
<evidence type="ECO:0000313" key="3">
    <source>
        <dbReference type="Proteomes" id="UP000199478"/>
    </source>
</evidence>
<name>A0A1I6FV47_9RHOB</name>
<dbReference type="EMBL" id="FOYP01000001">
    <property type="protein sequence ID" value="SFR33697.1"/>
    <property type="molecule type" value="Genomic_DNA"/>
</dbReference>